<feature type="transmembrane region" description="Helical" evidence="1">
    <location>
        <begin position="193"/>
        <end position="214"/>
    </location>
</feature>
<proteinExistence type="predicted"/>
<dbReference type="Pfam" id="PF20563">
    <property type="entry name" value="DUF6773"/>
    <property type="match status" value="1"/>
</dbReference>
<dbReference type="AlphaFoldDB" id="A0A6I1MQE6"/>
<evidence type="ECO:0000256" key="1">
    <source>
        <dbReference type="SAM" id="Phobius"/>
    </source>
</evidence>
<dbReference type="Proteomes" id="UP000430345">
    <property type="component" value="Unassembled WGS sequence"/>
</dbReference>
<keyword evidence="1" id="KW-1133">Transmembrane helix</keyword>
<organism evidence="2 3">
    <name type="scientific">Clostridium tarantellae</name>
    <dbReference type="NCBI Taxonomy" id="39493"/>
    <lineage>
        <taxon>Bacteria</taxon>
        <taxon>Bacillati</taxon>
        <taxon>Bacillota</taxon>
        <taxon>Clostridia</taxon>
        <taxon>Eubacteriales</taxon>
        <taxon>Clostridiaceae</taxon>
        <taxon>Clostridium</taxon>
    </lineage>
</organism>
<feature type="transmembrane region" description="Helical" evidence="1">
    <location>
        <begin position="90"/>
        <end position="111"/>
    </location>
</feature>
<keyword evidence="1" id="KW-0472">Membrane</keyword>
<evidence type="ECO:0000313" key="3">
    <source>
        <dbReference type="Proteomes" id="UP000430345"/>
    </source>
</evidence>
<dbReference type="InterPro" id="IPR046664">
    <property type="entry name" value="DUF6773"/>
</dbReference>
<name>A0A6I1MQE6_9CLOT</name>
<feature type="transmembrane region" description="Helical" evidence="1">
    <location>
        <begin position="123"/>
        <end position="141"/>
    </location>
</feature>
<protein>
    <submittedName>
        <fullName evidence="2">Uncharacterized protein</fullName>
    </submittedName>
</protein>
<dbReference type="RefSeq" id="WP_152891955.1">
    <property type="nucleotide sequence ID" value="NZ_WHJC01000396.1"/>
</dbReference>
<feature type="transmembrane region" description="Helical" evidence="1">
    <location>
        <begin position="51"/>
        <end position="70"/>
    </location>
</feature>
<dbReference type="EMBL" id="WHJC01000396">
    <property type="protein sequence ID" value="MPQ45010.1"/>
    <property type="molecule type" value="Genomic_DNA"/>
</dbReference>
<evidence type="ECO:0000313" key="2">
    <source>
        <dbReference type="EMBL" id="MPQ45010.1"/>
    </source>
</evidence>
<keyword evidence="3" id="KW-1185">Reference proteome</keyword>
<reference evidence="2 3" key="1">
    <citation type="submission" date="2019-10" db="EMBL/GenBank/DDBJ databases">
        <title>The Genome Sequence of Clostridium tarantellae Isolated from Fish Brain.</title>
        <authorList>
            <person name="Bano L."/>
            <person name="Kiel M."/>
            <person name="Sales G."/>
            <person name="Doxey A.C."/>
            <person name="Mansfield M.J."/>
            <person name="Schiavone M."/>
            <person name="Rossetto O."/>
            <person name="Pirazzini M."/>
            <person name="Dobrindt U."/>
            <person name="Montecucco C."/>
        </authorList>
    </citation>
    <scope>NUCLEOTIDE SEQUENCE [LARGE SCALE GENOMIC DNA]</scope>
    <source>
        <strain evidence="2 3">DSM 3997</strain>
    </source>
</reference>
<keyword evidence="1" id="KW-0812">Transmembrane</keyword>
<feature type="transmembrane region" description="Helical" evidence="1">
    <location>
        <begin position="21"/>
        <end position="39"/>
    </location>
</feature>
<accession>A0A6I1MQE6</accession>
<feature type="transmembrane region" description="Helical" evidence="1">
    <location>
        <begin position="162"/>
        <end position="181"/>
    </location>
</feature>
<sequence>MKFHNEEERVDKELHHVYFDGYLILQALALITLTLKMYLININILSISPELLILVGGNSYIFIRTLFLRVNLIDFFKGRDEFNLTYRNKIFYEAFYIEFIGLLVMMAILALMINRGILRNEAFLLSFFNIEIFIPCAYVTYKSMKKGLLISRVSKNKQKVRKILGSVIGAVLFILLNNWNRIISGEVLTNRDIIFILKDIILWVIFVIIPLNLISKKSEKNADKLAN</sequence>
<gene>
    <name evidence="2" type="ORF">GBZ86_14895</name>
</gene>
<comment type="caution">
    <text evidence="2">The sequence shown here is derived from an EMBL/GenBank/DDBJ whole genome shotgun (WGS) entry which is preliminary data.</text>
</comment>